<keyword evidence="2" id="KW-0808">Transferase</keyword>
<dbReference type="EMBL" id="JAHHHN010000027">
    <property type="protein sequence ID" value="MBW4564846.1"/>
    <property type="molecule type" value="Genomic_DNA"/>
</dbReference>
<evidence type="ECO:0000313" key="3">
    <source>
        <dbReference type="Proteomes" id="UP000715781"/>
    </source>
</evidence>
<evidence type="ECO:0000259" key="1">
    <source>
        <dbReference type="Pfam" id="PF00535"/>
    </source>
</evidence>
<dbReference type="InterPro" id="IPR001173">
    <property type="entry name" value="Glyco_trans_2-like"/>
</dbReference>
<feature type="domain" description="Glycosyltransferase 2-like" evidence="1">
    <location>
        <begin position="6"/>
        <end position="101"/>
    </location>
</feature>
<reference evidence="2" key="2">
    <citation type="journal article" date="2022" name="Microbiol. Resour. Announc.">
        <title>Metagenome Sequencing to Explore Phylogenomics of Terrestrial Cyanobacteria.</title>
        <authorList>
            <person name="Ward R.D."/>
            <person name="Stajich J.E."/>
            <person name="Johansen J.R."/>
            <person name="Huntemann M."/>
            <person name="Clum A."/>
            <person name="Foster B."/>
            <person name="Foster B."/>
            <person name="Roux S."/>
            <person name="Palaniappan K."/>
            <person name="Varghese N."/>
            <person name="Mukherjee S."/>
            <person name="Reddy T.B.K."/>
            <person name="Daum C."/>
            <person name="Copeland A."/>
            <person name="Chen I.A."/>
            <person name="Ivanova N.N."/>
            <person name="Kyrpides N.C."/>
            <person name="Shapiro N."/>
            <person name="Eloe-Fadrosh E.A."/>
            <person name="Pietrasiak N."/>
        </authorList>
    </citation>
    <scope>NUCLEOTIDE SEQUENCE</scope>
    <source>
        <strain evidence="2">JT2-VF2</strain>
    </source>
</reference>
<comment type="caution">
    <text evidence="2">The sequence shown here is derived from an EMBL/GenBank/DDBJ whole genome shotgun (WGS) entry which is preliminary data.</text>
</comment>
<protein>
    <submittedName>
        <fullName evidence="2">Glycosyltransferase</fullName>
        <ecNumber evidence="2">2.4.-.-</ecNumber>
    </submittedName>
</protein>
<proteinExistence type="predicted"/>
<dbReference type="SUPFAM" id="SSF53448">
    <property type="entry name" value="Nucleotide-diphospho-sugar transferases"/>
    <property type="match status" value="1"/>
</dbReference>
<dbReference type="GO" id="GO:0016758">
    <property type="term" value="F:hexosyltransferase activity"/>
    <property type="evidence" value="ECO:0007669"/>
    <property type="project" value="UniProtKB-ARBA"/>
</dbReference>
<dbReference type="EC" id="2.4.-.-" evidence="2"/>
<organism evidence="2 3">
    <name type="scientific">Mojavia pulchra JT2-VF2</name>
    <dbReference type="NCBI Taxonomy" id="287848"/>
    <lineage>
        <taxon>Bacteria</taxon>
        <taxon>Bacillati</taxon>
        <taxon>Cyanobacteriota</taxon>
        <taxon>Cyanophyceae</taxon>
        <taxon>Nostocales</taxon>
        <taxon>Nostocaceae</taxon>
    </lineage>
</organism>
<dbReference type="Pfam" id="PF00535">
    <property type="entry name" value="Glycos_transf_2"/>
    <property type="match status" value="1"/>
</dbReference>
<dbReference type="InterPro" id="IPR029044">
    <property type="entry name" value="Nucleotide-diphossugar_trans"/>
</dbReference>
<dbReference type="PANTHER" id="PTHR22916">
    <property type="entry name" value="GLYCOSYLTRANSFERASE"/>
    <property type="match status" value="1"/>
</dbReference>
<evidence type="ECO:0000313" key="2">
    <source>
        <dbReference type="EMBL" id="MBW4564846.1"/>
    </source>
</evidence>
<gene>
    <name evidence="2" type="ORF">KME32_27730</name>
</gene>
<keyword evidence="2" id="KW-0328">Glycosyltransferase</keyword>
<sequence length="351" mass="39487">MNQLVSIIVNNYNYAQFLPEAVDSALNQTYPNIEVIVVDDGSTDNSQEIITSYGSRILPVIKQNGGQASALNAGFAVSKGEIIIFLDADDYLFSNTVEEVVIGWKSDIAKVQYRIKVVDASDNFICIYPGPELPFAGEEVLPVLLNRGWYTTAVTSGNAFNRCTLAQILPIPESEFRISADGYLVTLAPFYGRVVSIDQPLAIGRVHGSNSWAISGEGVQAERLRKSIKHDFQKYKFLQKQATELGYTISHNLGCRDYFHLTYRLASLRLDAQNHPVSSDSPLDLAGKGYWAIWKYTDFPWKRKLLLSTWFLWVGLMPQPLIKPAIYWLVNSESRPKFLNKLLQKIRSIIP</sequence>
<dbReference type="Gene3D" id="3.90.550.10">
    <property type="entry name" value="Spore Coat Polysaccharide Biosynthesis Protein SpsA, Chain A"/>
    <property type="match status" value="1"/>
</dbReference>
<dbReference type="Proteomes" id="UP000715781">
    <property type="component" value="Unassembled WGS sequence"/>
</dbReference>
<dbReference type="AlphaFoldDB" id="A0A951Q5B3"/>
<reference evidence="2" key="1">
    <citation type="submission" date="2021-05" db="EMBL/GenBank/DDBJ databases">
        <authorList>
            <person name="Pietrasiak N."/>
            <person name="Ward R."/>
            <person name="Stajich J.E."/>
            <person name="Kurbessoian T."/>
        </authorList>
    </citation>
    <scope>NUCLEOTIDE SEQUENCE</scope>
    <source>
        <strain evidence="2">JT2-VF2</strain>
    </source>
</reference>
<name>A0A951Q5B3_9NOST</name>
<accession>A0A951Q5B3</accession>
<dbReference type="PANTHER" id="PTHR22916:SF3">
    <property type="entry name" value="UDP-GLCNAC:BETAGAL BETA-1,3-N-ACETYLGLUCOSAMINYLTRANSFERASE-LIKE PROTEIN 1"/>
    <property type="match status" value="1"/>
</dbReference>